<name>A0ABW6BLS4_9SPHI</name>
<dbReference type="EMBL" id="JBHUPB010000014">
    <property type="protein sequence ID" value="MFD2969553.1"/>
    <property type="molecule type" value="Genomic_DNA"/>
</dbReference>
<dbReference type="Proteomes" id="UP001597525">
    <property type="component" value="Unassembled WGS sequence"/>
</dbReference>
<dbReference type="PROSITE" id="PS51257">
    <property type="entry name" value="PROKAR_LIPOPROTEIN"/>
    <property type="match status" value="1"/>
</dbReference>
<evidence type="ECO:0008006" key="3">
    <source>
        <dbReference type="Google" id="ProtNLM"/>
    </source>
</evidence>
<sequence length="144" mass="16416">MIRLSIFCALIGVFGCAEEGYRQADESWVDELAMQPDLAHTFLSQMQDEEQTLHGKEVKLRGKLVYEYDDAAIYPFGDCADFKPIWIHVNQDEGDLHSFLLKNDDALVTVIGMVDTIEYFDRRQYGGAIKDIVRVDVSHVLAKQ</sequence>
<organism evidence="1 2">
    <name type="scientific">Sphingobacterium bambusae</name>
    <dbReference type="NCBI Taxonomy" id="662858"/>
    <lineage>
        <taxon>Bacteria</taxon>
        <taxon>Pseudomonadati</taxon>
        <taxon>Bacteroidota</taxon>
        <taxon>Sphingobacteriia</taxon>
        <taxon>Sphingobacteriales</taxon>
        <taxon>Sphingobacteriaceae</taxon>
        <taxon>Sphingobacterium</taxon>
    </lineage>
</organism>
<comment type="caution">
    <text evidence="1">The sequence shown here is derived from an EMBL/GenBank/DDBJ whole genome shotgun (WGS) entry which is preliminary data.</text>
</comment>
<proteinExistence type="predicted"/>
<dbReference type="RefSeq" id="WP_320185386.1">
    <property type="nucleotide sequence ID" value="NZ_CP138332.1"/>
</dbReference>
<accession>A0ABW6BLS4</accession>
<keyword evidence="2" id="KW-1185">Reference proteome</keyword>
<reference evidence="2" key="1">
    <citation type="journal article" date="2019" name="Int. J. Syst. Evol. Microbiol.">
        <title>The Global Catalogue of Microorganisms (GCM) 10K type strain sequencing project: providing services to taxonomists for standard genome sequencing and annotation.</title>
        <authorList>
            <consortium name="The Broad Institute Genomics Platform"/>
            <consortium name="The Broad Institute Genome Sequencing Center for Infectious Disease"/>
            <person name="Wu L."/>
            <person name="Ma J."/>
        </authorList>
    </citation>
    <scope>NUCLEOTIDE SEQUENCE [LARGE SCALE GENOMIC DNA]</scope>
    <source>
        <strain evidence="2">KCTC 22814</strain>
    </source>
</reference>
<protein>
    <recommendedName>
        <fullName evidence="3">DNA-binding protein</fullName>
    </recommendedName>
</protein>
<evidence type="ECO:0000313" key="2">
    <source>
        <dbReference type="Proteomes" id="UP001597525"/>
    </source>
</evidence>
<evidence type="ECO:0000313" key="1">
    <source>
        <dbReference type="EMBL" id="MFD2969553.1"/>
    </source>
</evidence>
<gene>
    <name evidence="1" type="ORF">ACFS7Y_19320</name>
</gene>